<evidence type="ECO:0000256" key="2">
    <source>
        <dbReference type="ARBA" id="ARBA00023125"/>
    </source>
</evidence>
<evidence type="ECO:0000256" key="1">
    <source>
        <dbReference type="ARBA" id="ARBA00023015"/>
    </source>
</evidence>
<sequence>MTSSDETELRATRRQFTKVHLFCIHIGHICAKTWLMPRTSSAIVYNTLKAKIISGELLAGTHLREEELAVSLGCSRTPVREAIRQLEAEGLIEFSPHRGARVTSWTDEDISQVFHMRLLLEGRASRLAAERIEDHHIEKLEVLATEMERICKSSQKDRFTQLTELNNAFHGLIHEASLETMLVSTLRGIVQVAMVKNTFSLYSKEQLQRSMNHHRELIAALEHKDPEWAEAVMHCHIRSARWVIQPRA</sequence>
<reference evidence="6" key="1">
    <citation type="submission" date="2016-11" db="EMBL/GenBank/DDBJ databases">
        <authorList>
            <person name="Varghese N."/>
            <person name="Submissions S."/>
        </authorList>
    </citation>
    <scope>NUCLEOTIDE SEQUENCE [LARGE SCALE GENOMIC DNA]</scope>
    <source>
        <strain evidence="6">DSM 19514</strain>
    </source>
</reference>
<name>A0A1M4XND3_9ACTN</name>
<dbReference type="InterPro" id="IPR036388">
    <property type="entry name" value="WH-like_DNA-bd_sf"/>
</dbReference>
<dbReference type="Pfam" id="PF07729">
    <property type="entry name" value="FCD"/>
    <property type="match status" value="1"/>
</dbReference>
<dbReference type="SUPFAM" id="SSF46785">
    <property type="entry name" value="Winged helix' DNA-binding domain"/>
    <property type="match status" value="1"/>
</dbReference>
<keyword evidence="2 5" id="KW-0238">DNA-binding</keyword>
<dbReference type="EMBL" id="FQUL01000042">
    <property type="protein sequence ID" value="SHE95114.1"/>
    <property type="molecule type" value="Genomic_DNA"/>
</dbReference>
<keyword evidence="1" id="KW-0805">Transcription regulation</keyword>
<proteinExistence type="predicted"/>
<dbReference type="STRING" id="1121881.SAMN02745225_02084"/>
<dbReference type="Gene3D" id="1.20.120.530">
    <property type="entry name" value="GntR ligand-binding domain-like"/>
    <property type="match status" value="1"/>
</dbReference>
<dbReference type="PROSITE" id="PS50949">
    <property type="entry name" value="HTH_GNTR"/>
    <property type="match status" value="1"/>
</dbReference>
<evidence type="ECO:0000259" key="4">
    <source>
        <dbReference type="PROSITE" id="PS50949"/>
    </source>
</evidence>
<dbReference type="PANTHER" id="PTHR43537:SF24">
    <property type="entry name" value="GLUCONATE OPERON TRANSCRIPTIONAL REPRESSOR"/>
    <property type="match status" value="1"/>
</dbReference>
<feature type="domain" description="HTH gntR-type" evidence="4">
    <location>
        <begin position="38"/>
        <end position="105"/>
    </location>
</feature>
<dbReference type="PRINTS" id="PR00035">
    <property type="entry name" value="HTHGNTR"/>
</dbReference>
<dbReference type="Gene3D" id="1.10.10.10">
    <property type="entry name" value="Winged helix-like DNA-binding domain superfamily/Winged helix DNA-binding domain"/>
    <property type="match status" value="1"/>
</dbReference>
<dbReference type="InterPro" id="IPR011711">
    <property type="entry name" value="GntR_C"/>
</dbReference>
<dbReference type="SMART" id="SM00895">
    <property type="entry name" value="FCD"/>
    <property type="match status" value="1"/>
</dbReference>
<dbReference type="GO" id="GO:0003700">
    <property type="term" value="F:DNA-binding transcription factor activity"/>
    <property type="evidence" value="ECO:0007669"/>
    <property type="project" value="InterPro"/>
</dbReference>
<evidence type="ECO:0000313" key="5">
    <source>
        <dbReference type="EMBL" id="SHE95114.1"/>
    </source>
</evidence>
<dbReference type="InterPro" id="IPR036390">
    <property type="entry name" value="WH_DNA-bd_sf"/>
</dbReference>
<dbReference type="CDD" id="cd07377">
    <property type="entry name" value="WHTH_GntR"/>
    <property type="match status" value="1"/>
</dbReference>
<dbReference type="GO" id="GO:0003677">
    <property type="term" value="F:DNA binding"/>
    <property type="evidence" value="ECO:0007669"/>
    <property type="project" value="UniProtKB-KW"/>
</dbReference>
<protein>
    <submittedName>
        <fullName evidence="5">DNA-binding transcriptional regulator, GntR family</fullName>
    </submittedName>
</protein>
<organism evidence="5 6">
    <name type="scientific">Ferrithrix thermotolerans DSM 19514</name>
    <dbReference type="NCBI Taxonomy" id="1121881"/>
    <lineage>
        <taxon>Bacteria</taxon>
        <taxon>Bacillati</taxon>
        <taxon>Actinomycetota</taxon>
        <taxon>Acidimicrobiia</taxon>
        <taxon>Acidimicrobiales</taxon>
        <taxon>Acidimicrobiaceae</taxon>
        <taxon>Ferrithrix</taxon>
    </lineage>
</organism>
<keyword evidence="6" id="KW-1185">Reference proteome</keyword>
<gene>
    <name evidence="5" type="ORF">SAMN02745225_02084</name>
</gene>
<accession>A0A1M4XND3</accession>
<evidence type="ECO:0000313" key="6">
    <source>
        <dbReference type="Proteomes" id="UP000184295"/>
    </source>
</evidence>
<dbReference type="InterPro" id="IPR000524">
    <property type="entry name" value="Tscrpt_reg_HTH_GntR"/>
</dbReference>
<evidence type="ECO:0000256" key="3">
    <source>
        <dbReference type="ARBA" id="ARBA00023163"/>
    </source>
</evidence>
<dbReference type="Proteomes" id="UP000184295">
    <property type="component" value="Unassembled WGS sequence"/>
</dbReference>
<dbReference type="Pfam" id="PF00392">
    <property type="entry name" value="GntR"/>
    <property type="match status" value="1"/>
</dbReference>
<dbReference type="SUPFAM" id="SSF48008">
    <property type="entry name" value="GntR ligand-binding domain-like"/>
    <property type="match status" value="1"/>
</dbReference>
<dbReference type="SMART" id="SM00345">
    <property type="entry name" value="HTH_GNTR"/>
    <property type="match status" value="1"/>
</dbReference>
<dbReference type="PANTHER" id="PTHR43537">
    <property type="entry name" value="TRANSCRIPTIONAL REGULATOR, GNTR FAMILY"/>
    <property type="match status" value="1"/>
</dbReference>
<keyword evidence="3" id="KW-0804">Transcription</keyword>
<dbReference type="OrthoDB" id="8680240at2"/>
<dbReference type="InterPro" id="IPR008920">
    <property type="entry name" value="TF_FadR/GntR_C"/>
</dbReference>
<dbReference type="AlphaFoldDB" id="A0A1M4XND3"/>